<dbReference type="Proteomes" id="UP001524473">
    <property type="component" value="Unassembled WGS sequence"/>
</dbReference>
<comment type="caution">
    <text evidence="1">The sequence shown here is derived from an EMBL/GenBank/DDBJ whole genome shotgun (WGS) entry which is preliminary data.</text>
</comment>
<proteinExistence type="predicted"/>
<keyword evidence="2" id="KW-1185">Reference proteome</keyword>
<reference evidence="1 2" key="1">
    <citation type="submission" date="2022-06" db="EMBL/GenBank/DDBJ databases">
        <title>Isolation of gut microbiota from human fecal samples.</title>
        <authorList>
            <person name="Pamer E.G."/>
            <person name="Barat B."/>
            <person name="Waligurski E."/>
            <person name="Medina S."/>
            <person name="Paddock L."/>
            <person name="Mostad J."/>
        </authorList>
    </citation>
    <scope>NUCLEOTIDE SEQUENCE [LARGE SCALE GENOMIC DNA]</scope>
    <source>
        <strain evidence="1 2">DFI.9.73</strain>
    </source>
</reference>
<protein>
    <recommendedName>
        <fullName evidence="3">Sporulation initiation factor Spo0A C-terminal domain-containing protein</fullName>
    </recommendedName>
</protein>
<gene>
    <name evidence="1" type="ORF">NE695_16680</name>
</gene>
<dbReference type="RefSeq" id="WP_066859865.1">
    <property type="nucleotide sequence ID" value="NZ_CABKVV010000008.1"/>
</dbReference>
<accession>A0ABT1S3M8</accession>
<dbReference type="SUPFAM" id="SSF46894">
    <property type="entry name" value="C-terminal effector domain of the bipartite response regulators"/>
    <property type="match status" value="1"/>
</dbReference>
<dbReference type="EMBL" id="JANFZH010000055">
    <property type="protein sequence ID" value="MCQ4841547.1"/>
    <property type="molecule type" value="Genomic_DNA"/>
</dbReference>
<dbReference type="InterPro" id="IPR016032">
    <property type="entry name" value="Sig_transdc_resp-reg_C-effctor"/>
</dbReference>
<evidence type="ECO:0000313" key="1">
    <source>
        <dbReference type="EMBL" id="MCQ4841547.1"/>
    </source>
</evidence>
<sequence>MVPDQENVGSLLDKIAEYRTGVGMKYLEEAVRRVLEKGEFPAKGLMQLYGEIGAPDGVSDRTVSRAIAKSVKQILEYGKLQVLLNRIGMNDVTPGDVIFLLANYLAGGTIKLR</sequence>
<evidence type="ECO:0008006" key="3">
    <source>
        <dbReference type="Google" id="ProtNLM"/>
    </source>
</evidence>
<name>A0ABT1S3M8_9FIRM</name>
<dbReference type="GeneID" id="90530968"/>
<dbReference type="Gene3D" id="1.10.10.10">
    <property type="entry name" value="Winged helix-like DNA-binding domain superfamily/Winged helix DNA-binding domain"/>
    <property type="match status" value="1"/>
</dbReference>
<dbReference type="InterPro" id="IPR036388">
    <property type="entry name" value="WH-like_DNA-bd_sf"/>
</dbReference>
<evidence type="ECO:0000313" key="2">
    <source>
        <dbReference type="Proteomes" id="UP001524473"/>
    </source>
</evidence>
<organism evidence="1 2">
    <name type="scientific">Neglectibacter timonensis</name>
    <dbReference type="NCBI Taxonomy" id="1776382"/>
    <lineage>
        <taxon>Bacteria</taxon>
        <taxon>Bacillati</taxon>
        <taxon>Bacillota</taxon>
        <taxon>Clostridia</taxon>
        <taxon>Eubacteriales</taxon>
        <taxon>Oscillospiraceae</taxon>
        <taxon>Neglectibacter</taxon>
    </lineage>
</organism>